<dbReference type="Proteomes" id="UP000292568">
    <property type="component" value="Unassembled WGS sequence"/>
</dbReference>
<accession>A0A4V1Y1J2</accession>
<organism evidence="1 2">
    <name type="scientific">Bifidobacterium pseudolongum subsp. globosum</name>
    <dbReference type="NCBI Taxonomy" id="1690"/>
    <lineage>
        <taxon>Bacteria</taxon>
        <taxon>Bacillati</taxon>
        <taxon>Actinomycetota</taxon>
        <taxon>Actinomycetes</taxon>
        <taxon>Bifidobacteriales</taxon>
        <taxon>Bifidobacteriaceae</taxon>
        <taxon>Bifidobacterium</taxon>
    </lineage>
</organism>
<evidence type="ECO:0000313" key="1">
    <source>
        <dbReference type="EMBL" id="RYQ08388.1"/>
    </source>
</evidence>
<protein>
    <submittedName>
        <fullName evidence="1">Uncharacterized protein</fullName>
    </submittedName>
</protein>
<proteinExistence type="predicted"/>
<name>A0A4V1Y1J2_9BIFI</name>
<dbReference type="AlphaFoldDB" id="A0A4V1Y1J2"/>
<sequence length="29" mass="3490">MIRVKIHSEPAAWRRPYAQVEYLVDYLNA</sequence>
<evidence type="ECO:0000313" key="2">
    <source>
        <dbReference type="Proteomes" id="UP000292568"/>
    </source>
</evidence>
<dbReference type="EMBL" id="RYUH01000017">
    <property type="protein sequence ID" value="RYQ08388.1"/>
    <property type="molecule type" value="Genomic_DNA"/>
</dbReference>
<comment type="caution">
    <text evidence="1">The sequence shown here is derived from an EMBL/GenBank/DDBJ whole genome shotgun (WGS) entry which is preliminary data.</text>
</comment>
<reference evidence="1 2" key="1">
    <citation type="submission" date="2018-12" db="EMBL/GenBank/DDBJ databases">
        <title>Unveiling genomic diversity among members of the Bifidobacterium pseudolongum species, a widely distributed gut commensal of the animal kingdom.</title>
        <authorList>
            <person name="Lugli G.A."/>
            <person name="Duranti S."/>
            <person name="Albert K."/>
            <person name="Mancabelli L."/>
            <person name="Napoli S."/>
            <person name="Viappiani A."/>
            <person name="Anzalone R."/>
            <person name="Longhi G."/>
            <person name="Milani C."/>
            <person name="Turroni F."/>
            <person name="Alessandri G."/>
            <person name="Sela D.A."/>
            <person name="Van Sinderen D."/>
            <person name="Ventura M."/>
        </authorList>
    </citation>
    <scope>NUCLEOTIDE SEQUENCE [LARGE SCALE GENOMIC DNA]</scope>
    <source>
        <strain evidence="1 2">2093B</strain>
    </source>
</reference>
<gene>
    <name evidence="1" type="ORF">PG2093B_1715</name>
</gene>